<gene>
    <name evidence="2" type="ORF">REIFOR_01175</name>
</gene>
<feature type="domain" description="Ice-binding protein C-terminal" evidence="1">
    <location>
        <begin position="152"/>
        <end position="171"/>
    </location>
</feature>
<sequence length="179" mass="19516">MEANMKGFKRVWLLLLTMVLANFAVAGIIVDTVVQREFVDWLGGYAYQHDLNDHNDFALGNVTGGLLEVSVWDDSQHWFDGPEVILFQVDALDWDSGGITFGHSFSGDLEFGALAALNTNGFLDVSIKSLMGDFYVGNSVLTLYSAVTDVAEPSTLGLLALGLAALLFSRRPKAPKWLA</sequence>
<reference evidence="2 3" key="1">
    <citation type="journal article" date="2017" name="Environ. Microbiol.">
        <title>Genomic and physiological analyses of 'Reinekea forsetii' reveal a versatile opportunistic lifestyle during spring algae blooms.</title>
        <authorList>
            <person name="Avci B."/>
            <person name="Hahnke R.L."/>
            <person name="Chafee M."/>
            <person name="Fischer T."/>
            <person name="Gruber-Vodicka H."/>
            <person name="Tegetmeyer H.E."/>
            <person name="Harder J."/>
            <person name="Fuchs B.M."/>
            <person name="Amann R.I."/>
            <person name="Teeling H."/>
        </authorList>
    </citation>
    <scope>NUCLEOTIDE SEQUENCE [LARGE SCALE GENOMIC DNA]</scope>
    <source>
        <strain evidence="2 3">Hel1_31_D35</strain>
    </source>
</reference>
<protein>
    <recommendedName>
        <fullName evidence="1">Ice-binding protein C-terminal domain-containing protein</fullName>
    </recommendedName>
</protein>
<keyword evidence="3" id="KW-1185">Reference proteome</keyword>
<dbReference type="NCBIfam" id="TIGR02595">
    <property type="entry name" value="PEP_CTERM"/>
    <property type="match status" value="1"/>
</dbReference>
<dbReference type="Pfam" id="PF07589">
    <property type="entry name" value="PEP-CTERM"/>
    <property type="match status" value="1"/>
</dbReference>
<proteinExistence type="predicted"/>
<evidence type="ECO:0000313" key="3">
    <source>
        <dbReference type="Proteomes" id="UP000229757"/>
    </source>
</evidence>
<dbReference type="EMBL" id="CP011797">
    <property type="protein sequence ID" value="ATX76321.1"/>
    <property type="molecule type" value="Genomic_DNA"/>
</dbReference>
<dbReference type="InterPro" id="IPR013424">
    <property type="entry name" value="Ice-binding_C"/>
</dbReference>
<evidence type="ECO:0000259" key="1">
    <source>
        <dbReference type="Pfam" id="PF07589"/>
    </source>
</evidence>
<accession>A0A2K8KR41</accession>
<dbReference type="KEGG" id="rfo:REIFOR_01175"/>
<dbReference type="AlphaFoldDB" id="A0A2K8KR41"/>
<dbReference type="Proteomes" id="UP000229757">
    <property type="component" value="Chromosome"/>
</dbReference>
<organism evidence="2 3">
    <name type="scientific">Reinekea forsetii</name>
    <dbReference type="NCBI Taxonomy" id="1336806"/>
    <lineage>
        <taxon>Bacteria</taxon>
        <taxon>Pseudomonadati</taxon>
        <taxon>Pseudomonadota</taxon>
        <taxon>Gammaproteobacteria</taxon>
        <taxon>Oceanospirillales</taxon>
        <taxon>Saccharospirillaceae</taxon>
        <taxon>Reinekea</taxon>
    </lineage>
</organism>
<name>A0A2K8KR41_9GAMM</name>
<evidence type="ECO:0000313" key="2">
    <source>
        <dbReference type="EMBL" id="ATX76321.1"/>
    </source>
</evidence>